<dbReference type="GO" id="GO:0046491">
    <property type="term" value="P:L-methylmalonyl-CoA metabolic process"/>
    <property type="evidence" value="ECO:0007669"/>
    <property type="project" value="TreeGrafter"/>
</dbReference>
<feature type="domain" description="VOC" evidence="2">
    <location>
        <begin position="11"/>
        <end position="149"/>
    </location>
</feature>
<dbReference type="InterPro" id="IPR029068">
    <property type="entry name" value="Glyas_Bleomycin-R_OHBP_Dase"/>
</dbReference>
<dbReference type="InterPro" id="IPR051785">
    <property type="entry name" value="MMCE/EMCE_epimerase"/>
</dbReference>
<dbReference type="PANTHER" id="PTHR43048">
    <property type="entry name" value="METHYLMALONYL-COA EPIMERASE"/>
    <property type="match status" value="1"/>
</dbReference>
<dbReference type="GO" id="GO:0046872">
    <property type="term" value="F:metal ion binding"/>
    <property type="evidence" value="ECO:0007669"/>
    <property type="project" value="UniProtKB-KW"/>
</dbReference>
<dbReference type="EMBL" id="BAWF01000094">
    <property type="protein sequence ID" value="GAF50301.1"/>
    <property type="molecule type" value="Genomic_DNA"/>
</dbReference>
<evidence type="ECO:0000313" key="3">
    <source>
        <dbReference type="EMBL" id="GAF50301.1"/>
    </source>
</evidence>
<evidence type="ECO:0000313" key="4">
    <source>
        <dbReference type="Proteomes" id="UP000019491"/>
    </source>
</evidence>
<dbReference type="SUPFAM" id="SSF54593">
    <property type="entry name" value="Glyoxalase/Bleomycin resistance protein/Dihydroxybiphenyl dioxygenase"/>
    <property type="match status" value="1"/>
</dbReference>
<dbReference type="PANTHER" id="PTHR43048:SF3">
    <property type="entry name" value="METHYLMALONYL-COA EPIMERASE, MITOCHONDRIAL"/>
    <property type="match status" value="1"/>
</dbReference>
<name>X0QHD6_RHOWR</name>
<protein>
    <recommendedName>
        <fullName evidence="2">VOC domain-containing protein</fullName>
    </recommendedName>
</protein>
<gene>
    <name evidence="3" type="ORF">RW1_094_03420</name>
</gene>
<dbReference type="InterPro" id="IPR037523">
    <property type="entry name" value="VOC_core"/>
</dbReference>
<proteinExistence type="predicted"/>
<dbReference type="Pfam" id="PF13669">
    <property type="entry name" value="Glyoxalase_4"/>
    <property type="match status" value="1"/>
</dbReference>
<dbReference type="AlphaFoldDB" id="X0QHD6"/>
<dbReference type="Gene3D" id="3.10.180.10">
    <property type="entry name" value="2,3-Dihydroxybiphenyl 1,2-Dioxygenase, domain 1"/>
    <property type="match status" value="1"/>
</dbReference>
<keyword evidence="1" id="KW-0479">Metal-binding</keyword>
<accession>X0QHD6</accession>
<dbReference type="Proteomes" id="UP000019491">
    <property type="component" value="Unassembled WGS sequence"/>
</dbReference>
<comment type="caution">
    <text evidence="3">The sequence shown here is derived from an EMBL/GenBank/DDBJ whole genome shotgun (WGS) entry which is preliminary data.</text>
</comment>
<dbReference type="PROSITE" id="PS51819">
    <property type="entry name" value="VOC"/>
    <property type="match status" value="1"/>
</dbReference>
<keyword evidence="4" id="KW-1185">Reference proteome</keyword>
<reference evidence="3 4" key="1">
    <citation type="submission" date="2014-02" db="EMBL/GenBank/DDBJ databases">
        <title>Whole genome shotgun sequence of Rhodococcus wratislaviensis NBRC 100605.</title>
        <authorList>
            <person name="Hosoyama A."/>
            <person name="Tsuchikane K."/>
            <person name="Yoshida I."/>
            <person name="Ohji S."/>
            <person name="Ichikawa N."/>
            <person name="Yamazoe A."/>
            <person name="Fujita N."/>
        </authorList>
    </citation>
    <scope>NUCLEOTIDE SEQUENCE [LARGE SCALE GENOMIC DNA]</scope>
    <source>
        <strain evidence="3 4">NBRC 100605</strain>
    </source>
</reference>
<sequence>MIDAVTSDFQTLHHVCVVVSDMDQAVAYYESLGIGPWHPFPSLEAFRPDLQTPDVDDFMKLEYRYAELGNVQLQLCCPPEGNTLQRQFLDEHGEGVFHLGFSVPDVDQAEARITAAGPSPKLRGRLPSGAGFTYFDTDTAGAGVTLQVRAAR</sequence>
<organism evidence="3 4">
    <name type="scientific">Rhodococcus wratislaviensis NBRC 100605</name>
    <dbReference type="NCBI Taxonomy" id="1219028"/>
    <lineage>
        <taxon>Bacteria</taxon>
        <taxon>Bacillati</taxon>
        <taxon>Actinomycetota</taxon>
        <taxon>Actinomycetes</taxon>
        <taxon>Mycobacteriales</taxon>
        <taxon>Nocardiaceae</taxon>
        <taxon>Rhodococcus</taxon>
    </lineage>
</organism>
<evidence type="ECO:0000256" key="1">
    <source>
        <dbReference type="ARBA" id="ARBA00022723"/>
    </source>
</evidence>
<evidence type="ECO:0000259" key="2">
    <source>
        <dbReference type="PROSITE" id="PS51819"/>
    </source>
</evidence>
<dbReference type="GO" id="GO:0004493">
    <property type="term" value="F:methylmalonyl-CoA epimerase activity"/>
    <property type="evidence" value="ECO:0007669"/>
    <property type="project" value="TreeGrafter"/>
</dbReference>